<name>A0AAW4P8E7_9EURY</name>
<dbReference type="RefSeq" id="WP_220578832.1">
    <property type="nucleotide sequence ID" value="NZ_RKLT01000001.1"/>
</dbReference>
<dbReference type="AlphaFoldDB" id="A0AAW4P8E7"/>
<evidence type="ECO:0000256" key="1">
    <source>
        <dbReference type="SAM" id="MobiDB-lite"/>
    </source>
</evidence>
<accession>A0AAW4P8E7</accession>
<protein>
    <submittedName>
        <fullName evidence="2">Uncharacterized protein</fullName>
    </submittedName>
</protein>
<dbReference type="EMBL" id="RKLT01000001">
    <property type="protein sequence ID" value="MBX0294159.1"/>
    <property type="molecule type" value="Genomic_DNA"/>
</dbReference>
<evidence type="ECO:0000313" key="3">
    <source>
        <dbReference type="Proteomes" id="UP001430455"/>
    </source>
</evidence>
<evidence type="ECO:0000313" key="2">
    <source>
        <dbReference type="EMBL" id="MBX0294159.1"/>
    </source>
</evidence>
<comment type="caution">
    <text evidence="2">The sequence shown here is derived from an EMBL/GenBank/DDBJ whole genome shotgun (WGS) entry which is preliminary data.</text>
</comment>
<gene>
    <name evidence="2" type="ORF">EGH23_04580</name>
</gene>
<reference evidence="2 3" key="1">
    <citation type="submission" date="2021-06" db="EMBL/GenBank/DDBJ databases">
        <title>Halomicroarcula sp. a new haloarchaeum isolated from saline soil.</title>
        <authorList>
            <person name="Duran-Viseras A."/>
            <person name="Sanchez-Porro C."/>
            <person name="Ventosa A."/>
        </authorList>
    </citation>
    <scope>NUCLEOTIDE SEQUENCE [LARGE SCALE GENOMIC DNA]</scope>
    <source>
        <strain evidence="2 3">F27</strain>
    </source>
</reference>
<keyword evidence="3" id="KW-1185">Reference proteome</keyword>
<proteinExistence type="predicted"/>
<dbReference type="Proteomes" id="UP001430455">
    <property type="component" value="Unassembled WGS sequence"/>
</dbReference>
<organism evidence="2 3">
    <name type="scientific">Haloarcula nitratireducens</name>
    <dbReference type="NCBI Taxonomy" id="2487749"/>
    <lineage>
        <taxon>Archaea</taxon>
        <taxon>Methanobacteriati</taxon>
        <taxon>Methanobacteriota</taxon>
        <taxon>Stenosarchaea group</taxon>
        <taxon>Halobacteria</taxon>
        <taxon>Halobacteriales</taxon>
        <taxon>Haloarculaceae</taxon>
        <taxon>Haloarcula</taxon>
    </lineage>
</organism>
<sequence length="53" mass="5866">MPTQTDEISVATDEDDDRPTVTAHGSGPEKTVFTENGNREGWIATDLTVDCWR</sequence>
<feature type="region of interest" description="Disordered" evidence="1">
    <location>
        <begin position="1"/>
        <end position="34"/>
    </location>
</feature>